<protein>
    <submittedName>
        <fullName evidence="2">Uncharacterized protein</fullName>
    </submittedName>
</protein>
<accession>A0A0A9E9T7</accession>
<feature type="region of interest" description="Disordered" evidence="1">
    <location>
        <begin position="20"/>
        <end position="40"/>
    </location>
</feature>
<proteinExistence type="predicted"/>
<evidence type="ECO:0000256" key="1">
    <source>
        <dbReference type="SAM" id="MobiDB-lite"/>
    </source>
</evidence>
<name>A0A0A9E9T7_ARUDO</name>
<reference evidence="2" key="2">
    <citation type="journal article" date="2015" name="Data Brief">
        <title>Shoot transcriptome of the giant reed, Arundo donax.</title>
        <authorList>
            <person name="Barrero R.A."/>
            <person name="Guerrero F.D."/>
            <person name="Moolhuijzen P."/>
            <person name="Goolsby J.A."/>
            <person name="Tidwell J."/>
            <person name="Bellgard S.E."/>
            <person name="Bellgard M.I."/>
        </authorList>
    </citation>
    <scope>NUCLEOTIDE SEQUENCE</scope>
    <source>
        <tissue evidence="2">Shoot tissue taken approximately 20 cm above the soil surface</tissue>
    </source>
</reference>
<evidence type="ECO:0000313" key="2">
    <source>
        <dbReference type="EMBL" id="JAD94640.1"/>
    </source>
</evidence>
<dbReference type="AlphaFoldDB" id="A0A0A9E9T7"/>
<organism evidence="2">
    <name type="scientific">Arundo donax</name>
    <name type="common">Giant reed</name>
    <name type="synonym">Donax arundinaceus</name>
    <dbReference type="NCBI Taxonomy" id="35708"/>
    <lineage>
        <taxon>Eukaryota</taxon>
        <taxon>Viridiplantae</taxon>
        <taxon>Streptophyta</taxon>
        <taxon>Embryophyta</taxon>
        <taxon>Tracheophyta</taxon>
        <taxon>Spermatophyta</taxon>
        <taxon>Magnoliopsida</taxon>
        <taxon>Liliopsida</taxon>
        <taxon>Poales</taxon>
        <taxon>Poaceae</taxon>
        <taxon>PACMAD clade</taxon>
        <taxon>Arundinoideae</taxon>
        <taxon>Arundineae</taxon>
        <taxon>Arundo</taxon>
    </lineage>
</organism>
<reference evidence="2" key="1">
    <citation type="submission" date="2014-09" db="EMBL/GenBank/DDBJ databases">
        <authorList>
            <person name="Magalhaes I.L.F."/>
            <person name="Oliveira U."/>
            <person name="Santos F.R."/>
            <person name="Vidigal T.H.D.A."/>
            <person name="Brescovit A.D."/>
            <person name="Santos A.J."/>
        </authorList>
    </citation>
    <scope>NUCLEOTIDE SEQUENCE</scope>
    <source>
        <tissue evidence="2">Shoot tissue taken approximately 20 cm above the soil surface</tissue>
    </source>
</reference>
<dbReference type="EMBL" id="GBRH01203255">
    <property type="protein sequence ID" value="JAD94640.1"/>
    <property type="molecule type" value="Transcribed_RNA"/>
</dbReference>
<sequence length="40" mass="4410">MFRKPIFVFVLLPSGSMESKSSKVKLKGSPCATAEKVKRP</sequence>